<feature type="domain" description="Response regulatory" evidence="1">
    <location>
        <begin position="6"/>
        <end position="133"/>
    </location>
</feature>
<organism evidence="2">
    <name type="scientific">marine sediment metagenome</name>
    <dbReference type="NCBI Taxonomy" id="412755"/>
    <lineage>
        <taxon>unclassified sequences</taxon>
        <taxon>metagenomes</taxon>
        <taxon>ecological metagenomes</taxon>
    </lineage>
</organism>
<gene>
    <name evidence="2" type="ORF">LCGC14_3065770</name>
</gene>
<reference evidence="2" key="1">
    <citation type="journal article" date="2015" name="Nature">
        <title>Complex archaea that bridge the gap between prokaryotes and eukaryotes.</title>
        <authorList>
            <person name="Spang A."/>
            <person name="Saw J.H."/>
            <person name="Jorgensen S.L."/>
            <person name="Zaremba-Niedzwiedzka K."/>
            <person name="Martijn J."/>
            <person name="Lind A.E."/>
            <person name="van Eijk R."/>
            <person name="Schleper C."/>
            <person name="Guy L."/>
            <person name="Ettema T.J."/>
        </authorList>
    </citation>
    <scope>NUCLEOTIDE SEQUENCE</scope>
</reference>
<evidence type="ECO:0000259" key="1">
    <source>
        <dbReference type="PROSITE" id="PS50110"/>
    </source>
</evidence>
<name>A0A0F8WI58_9ZZZZ</name>
<dbReference type="InterPro" id="IPR011006">
    <property type="entry name" value="CheY-like_superfamily"/>
</dbReference>
<dbReference type="PROSITE" id="PS50110">
    <property type="entry name" value="RESPONSE_REGULATORY"/>
    <property type="match status" value="1"/>
</dbReference>
<proteinExistence type="predicted"/>
<sequence length="145" mass="16174">MNDSVVILIAEDDDGHFSLITKNLTRAGICNQVIQFRDGQETLDFLLGEGSGPKRVENMPYILLLDIRMPKVDGIAVLKRLKDDASLSRMPVVMLTTTDDPEEVDLCHGLGCSMYVAKPVEYDDFTHMIRKMGAFFSIVQVPVLV</sequence>
<dbReference type="CDD" id="cd17557">
    <property type="entry name" value="REC_Rcp-like"/>
    <property type="match status" value="1"/>
</dbReference>
<dbReference type="AlphaFoldDB" id="A0A0F8WI58"/>
<dbReference type="Gene3D" id="3.40.50.2300">
    <property type="match status" value="1"/>
</dbReference>
<evidence type="ECO:0000313" key="2">
    <source>
        <dbReference type="EMBL" id="KKK56313.1"/>
    </source>
</evidence>
<dbReference type="PANTHER" id="PTHR44520:SF2">
    <property type="entry name" value="RESPONSE REGULATOR RCP1"/>
    <property type="match status" value="1"/>
</dbReference>
<accession>A0A0F8WI58</accession>
<dbReference type="Pfam" id="PF00072">
    <property type="entry name" value="Response_reg"/>
    <property type="match status" value="1"/>
</dbReference>
<dbReference type="EMBL" id="LAZR01065058">
    <property type="protein sequence ID" value="KKK56313.1"/>
    <property type="molecule type" value="Genomic_DNA"/>
</dbReference>
<dbReference type="InterPro" id="IPR052893">
    <property type="entry name" value="TCS_response_regulator"/>
</dbReference>
<comment type="caution">
    <text evidence="2">The sequence shown here is derived from an EMBL/GenBank/DDBJ whole genome shotgun (WGS) entry which is preliminary data.</text>
</comment>
<dbReference type="PANTHER" id="PTHR44520">
    <property type="entry name" value="RESPONSE REGULATOR RCP1-RELATED"/>
    <property type="match status" value="1"/>
</dbReference>
<dbReference type="SMART" id="SM00448">
    <property type="entry name" value="REC"/>
    <property type="match status" value="1"/>
</dbReference>
<protein>
    <recommendedName>
        <fullName evidence="1">Response regulatory domain-containing protein</fullName>
    </recommendedName>
</protein>
<dbReference type="GO" id="GO:0000160">
    <property type="term" value="P:phosphorelay signal transduction system"/>
    <property type="evidence" value="ECO:0007669"/>
    <property type="project" value="InterPro"/>
</dbReference>
<dbReference type="SUPFAM" id="SSF52172">
    <property type="entry name" value="CheY-like"/>
    <property type="match status" value="1"/>
</dbReference>
<dbReference type="InterPro" id="IPR001789">
    <property type="entry name" value="Sig_transdc_resp-reg_receiver"/>
</dbReference>